<dbReference type="InterPro" id="IPR006802">
    <property type="entry name" value="Radial_spoke"/>
</dbReference>
<reference evidence="18" key="1">
    <citation type="submission" date="2023-08" db="EMBL/GenBank/DDBJ databases">
        <authorList>
            <person name="Chen Y."/>
            <person name="Shah S."/>
            <person name="Dougan E. K."/>
            <person name="Thang M."/>
            <person name="Chan C."/>
        </authorList>
    </citation>
    <scope>NUCLEOTIDE SEQUENCE</scope>
</reference>
<dbReference type="CDD" id="cd14133">
    <property type="entry name" value="PKc_DYRK_like"/>
    <property type="match status" value="1"/>
</dbReference>
<keyword evidence="9" id="KW-0067">ATP-binding</keyword>
<evidence type="ECO:0000313" key="18">
    <source>
        <dbReference type="EMBL" id="CAJ1379940.1"/>
    </source>
</evidence>
<dbReference type="InterPro" id="IPR001608">
    <property type="entry name" value="Ala_racemase_N"/>
</dbReference>
<dbReference type="SUPFAM" id="SSF51419">
    <property type="entry name" value="PLP-binding barrel"/>
    <property type="match status" value="1"/>
</dbReference>
<dbReference type="GO" id="GO:0006522">
    <property type="term" value="P:alanine metabolic process"/>
    <property type="evidence" value="ECO:0007669"/>
    <property type="project" value="InterPro"/>
</dbReference>
<dbReference type="FunFam" id="1.10.510.10:FF:000380">
    <property type="entry name" value="Serine/threonine-protein kinase ppk15"/>
    <property type="match status" value="1"/>
</dbReference>
<dbReference type="SUPFAM" id="SSF53335">
    <property type="entry name" value="S-adenosyl-L-methionine-dependent methyltransferases"/>
    <property type="match status" value="1"/>
</dbReference>
<dbReference type="InterPro" id="IPR029063">
    <property type="entry name" value="SAM-dependent_MTases_sf"/>
</dbReference>
<keyword evidence="13" id="KW-0413">Isomerase</keyword>
<dbReference type="PRINTS" id="PR00992">
    <property type="entry name" value="ALARACEMASE"/>
</dbReference>
<evidence type="ECO:0000256" key="5">
    <source>
        <dbReference type="ARBA" id="ARBA00022553"/>
    </source>
</evidence>
<protein>
    <recommendedName>
        <fullName evidence="17">Protein kinase domain-containing protein</fullName>
    </recommendedName>
</protein>
<evidence type="ECO:0000256" key="13">
    <source>
        <dbReference type="ARBA" id="ARBA00023235"/>
    </source>
</evidence>
<feature type="modified residue" description="N6-(pyridoxal phosphate)lysine" evidence="15">
    <location>
        <position position="598"/>
    </location>
</feature>
<dbReference type="NCBIfam" id="TIGR01444">
    <property type="entry name" value="fkbM_fam"/>
    <property type="match status" value="1"/>
</dbReference>
<evidence type="ECO:0000256" key="12">
    <source>
        <dbReference type="ARBA" id="ARBA00023212"/>
    </source>
</evidence>
<feature type="region of interest" description="Disordered" evidence="16">
    <location>
        <begin position="1622"/>
        <end position="1652"/>
    </location>
</feature>
<dbReference type="EMBL" id="CAUJNA010000668">
    <property type="protein sequence ID" value="CAJ1379940.1"/>
    <property type="molecule type" value="Genomic_DNA"/>
</dbReference>
<dbReference type="GO" id="GO:0001534">
    <property type="term" value="C:radial spoke"/>
    <property type="evidence" value="ECO:0007669"/>
    <property type="project" value="InterPro"/>
</dbReference>
<keyword evidence="12" id="KW-0206">Cytoskeleton</keyword>
<evidence type="ECO:0000256" key="15">
    <source>
        <dbReference type="PIRSR" id="PIRSR600821-50"/>
    </source>
</evidence>
<accession>A0AA36I2U6</accession>
<dbReference type="PROSITE" id="PS50011">
    <property type="entry name" value="PROTEIN_KINASE_DOM"/>
    <property type="match status" value="1"/>
</dbReference>
<dbReference type="GO" id="GO:0060294">
    <property type="term" value="P:cilium movement involved in cell motility"/>
    <property type="evidence" value="ECO:0007669"/>
    <property type="project" value="InterPro"/>
</dbReference>
<evidence type="ECO:0000256" key="7">
    <source>
        <dbReference type="ARBA" id="ARBA00022741"/>
    </source>
</evidence>
<dbReference type="InterPro" id="IPR000719">
    <property type="entry name" value="Prot_kinase_dom"/>
</dbReference>
<keyword evidence="3" id="KW-0963">Cytoplasm</keyword>
<comment type="subcellular location">
    <subcellularLocation>
        <location evidence="2">Cytoplasm</location>
        <location evidence="2">Cytoskeleton</location>
        <location evidence="2">Cilium axoneme</location>
    </subcellularLocation>
</comment>
<keyword evidence="5" id="KW-0597">Phosphoprotein</keyword>
<evidence type="ECO:0000256" key="14">
    <source>
        <dbReference type="ARBA" id="ARBA00023273"/>
    </source>
</evidence>
<dbReference type="InterPro" id="IPR008271">
    <property type="entry name" value="Ser/Thr_kinase_AS"/>
</dbReference>
<dbReference type="SMART" id="SM00220">
    <property type="entry name" value="S_TKc"/>
    <property type="match status" value="1"/>
</dbReference>
<dbReference type="SUPFAM" id="SSF56112">
    <property type="entry name" value="Protein kinase-like (PK-like)"/>
    <property type="match status" value="1"/>
</dbReference>
<dbReference type="GO" id="GO:0008784">
    <property type="term" value="F:alanine racemase activity"/>
    <property type="evidence" value="ECO:0007669"/>
    <property type="project" value="InterPro"/>
</dbReference>
<keyword evidence="11" id="KW-0969">Cilium</keyword>
<dbReference type="InterPro" id="IPR050494">
    <property type="entry name" value="Ser_Thr_dual-spec_kinase"/>
</dbReference>
<comment type="caution">
    <text evidence="18">The sequence shown here is derived from an EMBL/GenBank/DDBJ whole genome shotgun (WGS) entry which is preliminary data.</text>
</comment>
<dbReference type="InterPro" id="IPR006342">
    <property type="entry name" value="FkbM_mtfrase"/>
</dbReference>
<keyword evidence="10 15" id="KW-0663">Pyridoxal phosphate</keyword>
<keyword evidence="8" id="KW-0418">Kinase</keyword>
<keyword evidence="6" id="KW-0808">Transferase</keyword>
<name>A0AA36I2U6_9DINO</name>
<evidence type="ECO:0000256" key="10">
    <source>
        <dbReference type="ARBA" id="ARBA00022898"/>
    </source>
</evidence>
<dbReference type="InterPro" id="IPR029066">
    <property type="entry name" value="PLP-binding_barrel"/>
</dbReference>
<dbReference type="PANTHER" id="PTHR24058">
    <property type="entry name" value="DUAL SPECIFICITY PROTEIN KINASE"/>
    <property type="match status" value="1"/>
</dbReference>
<feature type="domain" description="Protein kinase" evidence="17">
    <location>
        <begin position="1002"/>
        <end position="1310"/>
    </location>
</feature>
<dbReference type="Gene3D" id="1.10.510.10">
    <property type="entry name" value="Transferase(Phosphotransferase) domain 1"/>
    <property type="match status" value="1"/>
</dbReference>
<dbReference type="Gene3D" id="3.30.200.20">
    <property type="entry name" value="Phosphorylase Kinase, domain 1"/>
    <property type="match status" value="1"/>
</dbReference>
<evidence type="ECO:0000256" key="6">
    <source>
        <dbReference type="ARBA" id="ARBA00022679"/>
    </source>
</evidence>
<dbReference type="GO" id="GO:0005524">
    <property type="term" value="F:ATP binding"/>
    <property type="evidence" value="ECO:0007669"/>
    <property type="project" value="UniProtKB-KW"/>
</dbReference>
<comment type="cofactor">
    <cofactor evidence="1 15">
        <name>pyridoxal 5'-phosphate</name>
        <dbReference type="ChEBI" id="CHEBI:597326"/>
    </cofactor>
</comment>
<evidence type="ECO:0000256" key="4">
    <source>
        <dbReference type="ARBA" id="ARBA00022527"/>
    </source>
</evidence>
<organism evidence="18 19">
    <name type="scientific">Effrenium voratum</name>
    <dbReference type="NCBI Taxonomy" id="2562239"/>
    <lineage>
        <taxon>Eukaryota</taxon>
        <taxon>Sar</taxon>
        <taxon>Alveolata</taxon>
        <taxon>Dinophyceae</taxon>
        <taxon>Suessiales</taxon>
        <taxon>Symbiodiniaceae</taxon>
        <taxon>Effrenium</taxon>
    </lineage>
</organism>
<gene>
    <name evidence="18" type="ORF">EVOR1521_LOCUS8024</name>
</gene>
<dbReference type="Pfam" id="PF01168">
    <property type="entry name" value="Ala_racemase_N"/>
    <property type="match status" value="1"/>
</dbReference>
<dbReference type="InterPro" id="IPR011009">
    <property type="entry name" value="Kinase-like_dom_sf"/>
</dbReference>
<dbReference type="PROSITE" id="PS00108">
    <property type="entry name" value="PROTEIN_KINASE_ST"/>
    <property type="match status" value="1"/>
</dbReference>
<evidence type="ECO:0000313" key="19">
    <source>
        <dbReference type="Proteomes" id="UP001178507"/>
    </source>
</evidence>
<dbReference type="Gene3D" id="3.40.50.150">
    <property type="entry name" value="Vaccinia Virus protein VP39"/>
    <property type="match status" value="1"/>
</dbReference>
<evidence type="ECO:0000256" key="3">
    <source>
        <dbReference type="ARBA" id="ARBA00022490"/>
    </source>
</evidence>
<evidence type="ECO:0000256" key="16">
    <source>
        <dbReference type="SAM" id="MobiDB-lite"/>
    </source>
</evidence>
<keyword evidence="7" id="KW-0547">Nucleotide-binding</keyword>
<dbReference type="PROSITE" id="PS00395">
    <property type="entry name" value="ALANINE_RACEMASE"/>
    <property type="match status" value="1"/>
</dbReference>
<sequence length="1652" mass="182229">MNSAAQFARTLQRNVSLYFPFLAYYHISFFRSDLFDVPRLGGLAQSGFPGDLEDALGDSSAAAALTLKALVSGVLIAADPDGLTARSTLLFANLLADDWLRLDWKRELDCSTSRRFCWPVFGALATLRDSAWPPAEFCSAATSFSEALQKAVQSNEAVDLMLSLDFLEMPPASCGHAGADVLRAAASLAVADWVRQAAAQEGVDPDVSAVQDAVGTAQDLLQSFAGSPLLGLAGLSAAPGGAELLWLLDRLQCASEVAIDGKAHRSWLGAENIGMKNDVDIRYVVSVFPHRELVSDFLRARQVPYCNESILRAAQRLARRLQQTGARSVRVVEVGANLGDCSLWIARRLQAVPSLRSIKVIALEAVPSAATLFAQSVQRNDLAGIIQVQKVAAGARRGKVRLQAKPMSSNSFTASEAEAKDAAISTEALDDIVPYASIDMLISHTNGQELSILRGAKRLMRSRKLVVILQLYGADTGIIRDASYDPARPVRWLVDRGFQVSILQRMGQRVSAPGKLRRLTRQRVMNVLAIPRTQRRRLLASPLTSPQPPARECLDLTVERPNSWAEVDGRVLRENLHIVRMYLTRTFGEAPPMGAVLKANAYGHGAVLAGRVFASAKIDALFVSEIETGLMLRTAPEVSMALPLVLLYRAPGRDSICALAKANITVSVLSMAWLREAVAWPACALRLRLHLMVDTGLNREGLAVQEVAEGAALVLGMWPHWSLDGFYTHWCCVYDPAEMHRSLLVFERGLANVQDIRAAFGKPAGSQPFTVHTSSSSSVLFGVHYDLLRVGGLLFGDVTISDGGGGATSLPGPHRTLLWKSHITALRWSVPGERFSRCTASNCQAGPSFQRRVLLGLVPVGAFEFSDSNVVSGAFREKLPLLEKSTDSLLVEIPSTTRTFQQAFEGMEVLLCAENCVQGLFNVPEHVPRILVQDPQVRACTNIPGCARSRYAPSGDSFYPVELNGTVFDSFNLRVVFERDKTGFEESKEFPIRTNTVVAARYQIIEYLGSAAFSRAVQCLDLDTNKMVCMKIIKNDKDFLDQSLDEIKLLKYINVNGDVDNNHVLRLYDHFYHKEHLIIVTELLRDNLYEFSKYNRECGDEPYFTIGRLQKISNQILTALGYVHSLRLIHCDLKPENILIKSYSRCEVKVIDFGSSCFVDDHLSSYVQSRSYRAPEVMLGLPYDQKIDLWSLGCIIAELWTGYVLFQNDSVQSLLARILGIVGDFPYPMMTSGKYVPQYFTQDGQLYQEIEGQPCPERGRRLHLLVPKKTSMRQRMRTGDEVFLDFLTQLLQLDPSKRPTAAEASKHPFLAPGRIPDFTEDAETLSWTGLGLGEAEAYQVMCSLRNLAANQKDGLNKLRFWGKVLGTEADYYVAEAQRDGGGDDEADPDAEPSGTGANVFTYFVTNDLAAEWRRLPDIKPKEVIAARAIKRLVTGNAGSKVITHPYFDGKEEVYLRAQIARITADTTICPKGFLQKEEDGENIEENAEFVCPAPAELMKKEAWTHMQPHILLNGRTTHKEIPEGDTPEEIAEAEKLKEEQEADPAPQVLRGLHEDGFQWSVKQAGDPTLYRAADPALPLRSSVVVYARSLSWPGAVCAVRNGKWVNFYVGYGLAAVTSNFFPNAPPDVQEEPEDPGEVEEPQGSEEPPAEEG</sequence>
<dbReference type="InterPro" id="IPR000821">
    <property type="entry name" value="Ala_racemase"/>
</dbReference>
<keyword evidence="19" id="KW-1185">Reference proteome</keyword>
<dbReference type="Pfam" id="PF00069">
    <property type="entry name" value="Pkinase"/>
    <property type="match status" value="1"/>
</dbReference>
<keyword evidence="14" id="KW-0966">Cell projection</keyword>
<evidence type="ECO:0000259" key="17">
    <source>
        <dbReference type="PROSITE" id="PS50011"/>
    </source>
</evidence>
<evidence type="ECO:0000256" key="11">
    <source>
        <dbReference type="ARBA" id="ARBA00023069"/>
    </source>
</evidence>
<evidence type="ECO:0000256" key="9">
    <source>
        <dbReference type="ARBA" id="ARBA00022840"/>
    </source>
</evidence>
<dbReference type="Pfam" id="PF04712">
    <property type="entry name" value="Radial_spoke"/>
    <property type="match status" value="1"/>
</dbReference>
<evidence type="ECO:0000256" key="1">
    <source>
        <dbReference type="ARBA" id="ARBA00001933"/>
    </source>
</evidence>
<dbReference type="Gene3D" id="3.20.20.10">
    <property type="entry name" value="Alanine racemase"/>
    <property type="match status" value="1"/>
</dbReference>
<evidence type="ECO:0000256" key="8">
    <source>
        <dbReference type="ARBA" id="ARBA00022777"/>
    </source>
</evidence>
<keyword evidence="4" id="KW-0723">Serine/threonine-protein kinase</keyword>
<proteinExistence type="predicted"/>
<dbReference type="PANTHER" id="PTHR24058:SF124">
    <property type="entry name" value="PROTEIN KINASE SUPERFAMILY PROTEIN"/>
    <property type="match status" value="1"/>
</dbReference>
<dbReference type="InterPro" id="IPR020622">
    <property type="entry name" value="Ala_racemase_pyridoxalP-BS"/>
</dbReference>
<feature type="compositionally biased region" description="Acidic residues" evidence="16">
    <location>
        <begin position="1628"/>
        <end position="1652"/>
    </location>
</feature>
<dbReference type="GO" id="GO:0060271">
    <property type="term" value="P:cilium assembly"/>
    <property type="evidence" value="ECO:0007669"/>
    <property type="project" value="InterPro"/>
</dbReference>
<dbReference type="GO" id="GO:0004674">
    <property type="term" value="F:protein serine/threonine kinase activity"/>
    <property type="evidence" value="ECO:0007669"/>
    <property type="project" value="UniProtKB-KW"/>
</dbReference>
<dbReference type="Proteomes" id="UP001178507">
    <property type="component" value="Unassembled WGS sequence"/>
</dbReference>
<evidence type="ECO:0000256" key="2">
    <source>
        <dbReference type="ARBA" id="ARBA00004430"/>
    </source>
</evidence>